<proteinExistence type="predicted"/>
<reference evidence="1 2" key="1">
    <citation type="journal article" date="2019" name="J. Hered.">
        <title>An Improved Genome Assembly for Drosophila navojoa, the Basal Species in the mojavensis Cluster.</title>
        <authorList>
            <person name="Vanderlinde T."/>
            <person name="Dupim E.G."/>
            <person name="Nazario-Yepiz N.O."/>
            <person name="Carvalho A.B."/>
        </authorList>
    </citation>
    <scope>NUCLEOTIDE SEQUENCE [LARGE SCALE GENOMIC DNA]</scope>
    <source>
        <strain evidence="1">Navoj_Jal97</strain>
        <tissue evidence="1">Whole organism</tissue>
    </source>
</reference>
<keyword evidence="2" id="KW-1185">Reference proteome</keyword>
<evidence type="ECO:0000313" key="2">
    <source>
        <dbReference type="Proteomes" id="UP000295192"/>
    </source>
</evidence>
<organism evidence="1 2">
    <name type="scientific">Drosophila navojoa</name>
    <name type="common">Fruit fly</name>
    <dbReference type="NCBI Taxonomy" id="7232"/>
    <lineage>
        <taxon>Eukaryota</taxon>
        <taxon>Metazoa</taxon>
        <taxon>Ecdysozoa</taxon>
        <taxon>Arthropoda</taxon>
        <taxon>Hexapoda</taxon>
        <taxon>Insecta</taxon>
        <taxon>Pterygota</taxon>
        <taxon>Neoptera</taxon>
        <taxon>Endopterygota</taxon>
        <taxon>Diptera</taxon>
        <taxon>Brachycera</taxon>
        <taxon>Muscomorpha</taxon>
        <taxon>Ephydroidea</taxon>
        <taxon>Drosophilidae</taxon>
        <taxon>Drosophila</taxon>
    </lineage>
</organism>
<sequence length="174" mass="19132">MLMSPLTLCPQGLTNTTIAPTILHTENICHTFGDLKVGEGDDGDDVNRVARIREEAKILVDNVLEESVDFIEGHGDQPNGHDFIKHEYNSESENYAITCDDIVGVDVIKSPTIESMSGKSFDDNMSFTDEHINLPLHAQNITATTTTTTVTTQFQQQQQQQQQPLASSTAKGNL</sequence>
<name>A0A484BCM7_DRONA</name>
<dbReference type="STRING" id="7232.A0A484BCM7"/>
<protein>
    <submittedName>
        <fullName evidence="1">Uncharacterized protein</fullName>
    </submittedName>
</protein>
<gene>
    <name evidence="1" type="ORF">AWZ03_007794</name>
</gene>
<accession>A0A484BCM7</accession>
<dbReference type="OrthoDB" id="20872at2759"/>
<dbReference type="AlphaFoldDB" id="A0A484BCM7"/>
<comment type="caution">
    <text evidence="1">The sequence shown here is derived from an EMBL/GenBank/DDBJ whole genome shotgun (WGS) entry which is preliminary data.</text>
</comment>
<dbReference type="EMBL" id="LSRL02000071">
    <property type="protein sequence ID" value="TDG45760.1"/>
    <property type="molecule type" value="Genomic_DNA"/>
</dbReference>
<dbReference type="Proteomes" id="UP000295192">
    <property type="component" value="Unassembled WGS sequence"/>
</dbReference>
<evidence type="ECO:0000313" key="1">
    <source>
        <dbReference type="EMBL" id="TDG45760.1"/>
    </source>
</evidence>